<evidence type="ECO:0000256" key="1">
    <source>
        <dbReference type="SAM" id="SignalP"/>
    </source>
</evidence>
<feature type="signal peptide" evidence="1">
    <location>
        <begin position="1"/>
        <end position="21"/>
    </location>
</feature>
<evidence type="ECO:0000313" key="3">
    <source>
        <dbReference type="Proteomes" id="UP001178461"/>
    </source>
</evidence>
<sequence length="152" mass="17348">MMPVFLKAILAICLLVEIVSTTPLRQPEQIDDIKFKRYVAILNASLDRACKRLNNSSCGNAEIRKIRFEPNTEKICQTYKNVFLDVHCALDKVAKSNPTECNKTVSEIQPHPELFDNQTSCTLPNDDDMLMKEFCLKLQKYVSRLYANCANS</sequence>
<reference evidence="2" key="1">
    <citation type="submission" date="2022-12" db="EMBL/GenBank/DDBJ databases">
        <authorList>
            <person name="Alioto T."/>
            <person name="Alioto T."/>
            <person name="Gomez Garrido J."/>
        </authorList>
    </citation>
    <scope>NUCLEOTIDE SEQUENCE</scope>
</reference>
<name>A0AA35JVH9_9SAUR</name>
<dbReference type="AlphaFoldDB" id="A0AA35JVH9"/>
<feature type="chain" id="PRO_5041436926" evidence="1">
    <location>
        <begin position="22"/>
        <end position="152"/>
    </location>
</feature>
<evidence type="ECO:0000313" key="2">
    <source>
        <dbReference type="EMBL" id="CAI5766590.1"/>
    </source>
</evidence>
<keyword evidence="1" id="KW-0732">Signal</keyword>
<dbReference type="Proteomes" id="UP001178461">
    <property type="component" value="Chromosome 2"/>
</dbReference>
<accession>A0AA35JVH9</accession>
<organism evidence="2 3">
    <name type="scientific">Podarcis lilfordi</name>
    <name type="common">Lilford's wall lizard</name>
    <dbReference type="NCBI Taxonomy" id="74358"/>
    <lineage>
        <taxon>Eukaryota</taxon>
        <taxon>Metazoa</taxon>
        <taxon>Chordata</taxon>
        <taxon>Craniata</taxon>
        <taxon>Vertebrata</taxon>
        <taxon>Euteleostomi</taxon>
        <taxon>Lepidosauria</taxon>
        <taxon>Squamata</taxon>
        <taxon>Bifurcata</taxon>
        <taxon>Unidentata</taxon>
        <taxon>Episquamata</taxon>
        <taxon>Laterata</taxon>
        <taxon>Lacertibaenia</taxon>
        <taxon>Lacertidae</taxon>
        <taxon>Podarcis</taxon>
    </lineage>
</organism>
<dbReference type="EMBL" id="OX395127">
    <property type="protein sequence ID" value="CAI5766590.1"/>
    <property type="molecule type" value="Genomic_DNA"/>
</dbReference>
<proteinExistence type="predicted"/>
<protein>
    <submittedName>
        <fullName evidence="2">Uncharacterized protein</fullName>
    </submittedName>
</protein>
<gene>
    <name evidence="2" type="ORF">PODLI_1B002807</name>
</gene>
<keyword evidence="3" id="KW-1185">Reference proteome</keyword>